<reference evidence="8 9" key="1">
    <citation type="submission" date="2019-10" db="EMBL/GenBank/DDBJ databases">
        <authorList>
            <person name="Blom J."/>
        </authorList>
    </citation>
    <scope>NUCLEOTIDE SEQUENCE [LARGE SCALE GENOMIC DNA]</scope>
    <source>
        <strain evidence="8 9">ES3154-GLU</strain>
    </source>
</reference>
<dbReference type="PANTHER" id="PTHR30009">
    <property type="entry name" value="CYTOCHROME C-TYPE SYNTHESIS PROTEIN AND PTS TRANSMEMBRANE COMPONENT"/>
    <property type="match status" value="1"/>
</dbReference>
<dbReference type="GO" id="GO:0005886">
    <property type="term" value="C:plasma membrane"/>
    <property type="evidence" value="ECO:0007669"/>
    <property type="project" value="TreeGrafter"/>
</dbReference>
<dbReference type="PROSITE" id="PS51098">
    <property type="entry name" value="PTS_EIIB_TYPE_1"/>
    <property type="match status" value="2"/>
</dbReference>
<keyword evidence="1" id="KW-0813">Transport</keyword>
<dbReference type="PANTHER" id="PTHR30009:SF24">
    <property type="entry name" value="PTS SYSTEM, IIBC COMPONENT"/>
    <property type="match status" value="1"/>
</dbReference>
<dbReference type="InterPro" id="IPR018113">
    <property type="entry name" value="PTrfase_EIIB_Cys"/>
</dbReference>
<dbReference type="NCBIfam" id="TIGR00826">
    <property type="entry name" value="EIIB_glc"/>
    <property type="match status" value="2"/>
</dbReference>
<dbReference type="Proteomes" id="UP000419017">
    <property type="component" value="Unassembled WGS sequence"/>
</dbReference>
<dbReference type="SUPFAM" id="SSF55604">
    <property type="entry name" value="Glucose permease domain IIB"/>
    <property type="match status" value="2"/>
</dbReference>
<evidence type="ECO:0000256" key="5">
    <source>
        <dbReference type="ARBA" id="ARBA00022777"/>
    </source>
</evidence>
<feature type="domain" description="PTS EIIB type-1" evidence="7">
    <location>
        <begin position="1"/>
        <end position="84"/>
    </location>
</feature>
<evidence type="ECO:0000256" key="6">
    <source>
        <dbReference type="PROSITE-ProRule" id="PRU00421"/>
    </source>
</evidence>
<sequence>MTEINKIIEALGGKENIEKVDACSTKLRVIVKDESKVFNNSYWEENLEAKGVIRASSGVQVIYGKKAEEYRKEIEEKLDDELSDKIIEALGGKGNIEKVDACSTKLRVIVKDESKVFNNSYWEENLEAKGVIRASSGVQVIYGKKAEEYRKEIEEKIK</sequence>
<evidence type="ECO:0000256" key="4">
    <source>
        <dbReference type="ARBA" id="ARBA00022683"/>
    </source>
</evidence>
<dbReference type="RefSeq" id="WP_156683898.1">
    <property type="nucleotide sequence ID" value="NZ_CABWIB010000001.1"/>
</dbReference>
<evidence type="ECO:0000256" key="1">
    <source>
        <dbReference type="ARBA" id="ARBA00022448"/>
    </source>
</evidence>
<proteinExistence type="predicted"/>
<dbReference type="Pfam" id="PF00367">
    <property type="entry name" value="PTS_EIIB"/>
    <property type="match status" value="2"/>
</dbReference>
<name>A0A6I8MF81_9FUSO</name>
<organism evidence="8 9">
    <name type="scientific">Oceanivirga miroungae</name>
    <dbReference type="NCBI Taxonomy" id="1130046"/>
    <lineage>
        <taxon>Bacteria</taxon>
        <taxon>Fusobacteriati</taxon>
        <taxon>Fusobacteriota</taxon>
        <taxon>Fusobacteriia</taxon>
        <taxon>Fusobacteriales</taxon>
        <taxon>Leptotrichiaceae</taxon>
        <taxon>Oceanivirga</taxon>
    </lineage>
</organism>
<dbReference type="Gene3D" id="3.30.1360.60">
    <property type="entry name" value="Glucose permease domain IIB"/>
    <property type="match status" value="2"/>
</dbReference>
<evidence type="ECO:0000313" key="8">
    <source>
        <dbReference type="EMBL" id="VWL85945.1"/>
    </source>
</evidence>
<dbReference type="CDD" id="cd00212">
    <property type="entry name" value="PTS_IIB_glc"/>
    <property type="match status" value="2"/>
</dbReference>
<dbReference type="EMBL" id="CABWIB010000001">
    <property type="protein sequence ID" value="VWL85945.1"/>
    <property type="molecule type" value="Genomic_DNA"/>
</dbReference>
<dbReference type="AlphaFoldDB" id="A0A6I8MF81"/>
<accession>A0A6I8MF81</accession>
<feature type="active site" description="Phosphocysteine intermediate; for EIIB activity" evidence="6">
    <location>
        <position position="23"/>
    </location>
</feature>
<dbReference type="GO" id="GO:0008982">
    <property type="term" value="F:protein-N(PI)-phosphohistidine-sugar phosphotransferase activity"/>
    <property type="evidence" value="ECO:0007669"/>
    <property type="project" value="InterPro"/>
</dbReference>
<dbReference type="GO" id="GO:0009401">
    <property type="term" value="P:phosphoenolpyruvate-dependent sugar phosphotransferase system"/>
    <property type="evidence" value="ECO:0007669"/>
    <property type="project" value="UniProtKB-KW"/>
</dbReference>
<dbReference type="InterPro" id="IPR001996">
    <property type="entry name" value="PTS_IIB_1"/>
</dbReference>
<keyword evidence="5" id="KW-0418">Kinase</keyword>
<keyword evidence="9" id="KW-1185">Reference proteome</keyword>
<evidence type="ECO:0000256" key="2">
    <source>
        <dbReference type="ARBA" id="ARBA00022597"/>
    </source>
</evidence>
<dbReference type="InterPro" id="IPR050429">
    <property type="entry name" value="PTS_Glucose_EIICBA"/>
</dbReference>
<evidence type="ECO:0000259" key="7">
    <source>
        <dbReference type="PROSITE" id="PS51098"/>
    </source>
</evidence>
<dbReference type="InterPro" id="IPR036878">
    <property type="entry name" value="Glu_permease_IIB"/>
</dbReference>
<feature type="domain" description="PTS EIIB type-1" evidence="7">
    <location>
        <begin position="80"/>
        <end position="158"/>
    </location>
</feature>
<evidence type="ECO:0000313" key="9">
    <source>
        <dbReference type="Proteomes" id="UP000419017"/>
    </source>
</evidence>
<evidence type="ECO:0000256" key="3">
    <source>
        <dbReference type="ARBA" id="ARBA00022679"/>
    </source>
</evidence>
<keyword evidence="3" id="KW-0808">Transferase</keyword>
<keyword evidence="4" id="KW-0598">Phosphotransferase system</keyword>
<feature type="active site" description="Phosphocysteine intermediate; for EIIB activity" evidence="6">
    <location>
        <position position="102"/>
    </location>
</feature>
<dbReference type="GO" id="GO:0016301">
    <property type="term" value="F:kinase activity"/>
    <property type="evidence" value="ECO:0007669"/>
    <property type="project" value="UniProtKB-KW"/>
</dbReference>
<dbReference type="GO" id="GO:0090563">
    <property type="term" value="F:protein-phosphocysteine-sugar phosphotransferase activity"/>
    <property type="evidence" value="ECO:0007669"/>
    <property type="project" value="TreeGrafter"/>
</dbReference>
<keyword evidence="2" id="KW-0762">Sugar transport</keyword>
<protein>
    <submittedName>
        <fullName evidence="8">PTS system alpha-glucoside-specific transporter subunit IIBC</fullName>
    </submittedName>
</protein>
<gene>
    <name evidence="8" type="ORF">OMES3154_01238</name>
</gene>